<evidence type="ECO:0000313" key="2">
    <source>
        <dbReference type="EMBL" id="CAN72547.1"/>
    </source>
</evidence>
<proteinExistence type="predicted"/>
<name>A5BP36_VITVI</name>
<evidence type="ECO:0000256" key="1">
    <source>
        <dbReference type="SAM" id="MobiDB-lite"/>
    </source>
</evidence>
<gene>
    <name evidence="2" type="ORF">VITISV_013477</name>
</gene>
<dbReference type="EMBL" id="AM466208">
    <property type="protein sequence ID" value="CAN72547.1"/>
    <property type="molecule type" value="Genomic_DNA"/>
</dbReference>
<accession>A5BP36</accession>
<dbReference type="AlphaFoldDB" id="A5BP36"/>
<feature type="region of interest" description="Disordered" evidence="1">
    <location>
        <begin position="35"/>
        <end position="79"/>
    </location>
</feature>
<protein>
    <submittedName>
        <fullName evidence="2">Uncharacterized protein</fullName>
    </submittedName>
</protein>
<sequence length="108" mass="12164">MEVHRAYRATPNKTSWFRISEKLAYLSKCREKPRFTFNSSSSSQRESQENRGADSTAANVLRRARPLRNQNLESTADICPGESVSRVNARTGWLESDVGGCTPCGFYD</sequence>
<reference evidence="2" key="1">
    <citation type="journal article" date="2007" name="PLoS ONE">
        <title>The first genome sequence of an elite grapevine cultivar (Pinot noir Vitis vinifera L.): coping with a highly heterozygous genome.</title>
        <authorList>
            <person name="Velasco R."/>
            <person name="Zharkikh A."/>
            <person name="Troggio M."/>
            <person name="Cartwright D.A."/>
            <person name="Cestaro A."/>
            <person name="Pruss D."/>
            <person name="Pindo M."/>
            <person name="FitzGerald L.M."/>
            <person name="Vezzulli S."/>
            <person name="Reid J."/>
            <person name="Malacarne G."/>
            <person name="Iliev D."/>
            <person name="Coppola G."/>
            <person name="Wardell B."/>
            <person name="Micheletti D."/>
            <person name="Macalma T."/>
            <person name="Facci M."/>
            <person name="Mitchell J.T."/>
            <person name="Perazzolli M."/>
            <person name="Eldredge G."/>
            <person name="Gatto P."/>
            <person name="Oyzerski R."/>
            <person name="Moretto M."/>
            <person name="Gutin N."/>
            <person name="Stefanini M."/>
            <person name="Chen Y."/>
            <person name="Segala C."/>
            <person name="Davenport C."/>
            <person name="Dematte L."/>
            <person name="Mraz A."/>
            <person name="Battilana J."/>
            <person name="Stormo K."/>
            <person name="Costa F."/>
            <person name="Tao Q."/>
            <person name="Si-Ammour A."/>
            <person name="Harkins T."/>
            <person name="Lackey A."/>
            <person name="Perbost C."/>
            <person name="Taillon B."/>
            <person name="Stella A."/>
            <person name="Solovyev V."/>
            <person name="Fawcett J.A."/>
            <person name="Sterck L."/>
            <person name="Vandepoele K."/>
            <person name="Grando S.M."/>
            <person name="Toppo S."/>
            <person name="Moser C."/>
            <person name="Lanchbury J."/>
            <person name="Bogden R."/>
            <person name="Skolnick M."/>
            <person name="Sgaramella V."/>
            <person name="Bhatnagar S.K."/>
            <person name="Fontana P."/>
            <person name="Gutin A."/>
            <person name="Van de Peer Y."/>
            <person name="Salamini F."/>
            <person name="Viola R."/>
        </authorList>
    </citation>
    <scope>NUCLEOTIDE SEQUENCE</scope>
</reference>
<organism evidence="2">
    <name type="scientific">Vitis vinifera</name>
    <name type="common">Grape</name>
    <dbReference type="NCBI Taxonomy" id="29760"/>
    <lineage>
        <taxon>Eukaryota</taxon>
        <taxon>Viridiplantae</taxon>
        <taxon>Streptophyta</taxon>
        <taxon>Embryophyta</taxon>
        <taxon>Tracheophyta</taxon>
        <taxon>Spermatophyta</taxon>
        <taxon>Magnoliopsida</taxon>
        <taxon>eudicotyledons</taxon>
        <taxon>Gunneridae</taxon>
        <taxon>Pentapetalae</taxon>
        <taxon>rosids</taxon>
        <taxon>Vitales</taxon>
        <taxon>Vitaceae</taxon>
        <taxon>Viteae</taxon>
        <taxon>Vitis</taxon>
    </lineage>
</organism>